<organism evidence="1 2">
    <name type="scientific">Roseovarius lutimaris</name>
    <dbReference type="NCBI Taxonomy" id="1005928"/>
    <lineage>
        <taxon>Bacteria</taxon>
        <taxon>Pseudomonadati</taxon>
        <taxon>Pseudomonadota</taxon>
        <taxon>Alphaproteobacteria</taxon>
        <taxon>Rhodobacterales</taxon>
        <taxon>Roseobacteraceae</taxon>
        <taxon>Roseovarius</taxon>
    </lineage>
</organism>
<name>A0A1I4ZHE6_9RHOB</name>
<proteinExistence type="predicted"/>
<gene>
    <name evidence="1" type="ORF">SAMN04487859_103225</name>
</gene>
<dbReference type="AlphaFoldDB" id="A0A1I4ZHE6"/>
<dbReference type="Proteomes" id="UP000198599">
    <property type="component" value="Unassembled WGS sequence"/>
</dbReference>
<evidence type="ECO:0000313" key="2">
    <source>
        <dbReference type="Proteomes" id="UP000198599"/>
    </source>
</evidence>
<dbReference type="EMBL" id="FOVP01000003">
    <property type="protein sequence ID" value="SFN49628.1"/>
    <property type="molecule type" value="Genomic_DNA"/>
</dbReference>
<evidence type="ECO:0000313" key="1">
    <source>
        <dbReference type="EMBL" id="SFN49628.1"/>
    </source>
</evidence>
<protein>
    <submittedName>
        <fullName evidence="1">Uncharacterized protein</fullName>
    </submittedName>
</protein>
<keyword evidence="2" id="KW-1185">Reference proteome</keyword>
<dbReference type="OrthoDB" id="6625339at2"/>
<sequence length="153" mass="17423">MIEAFFASIDASDLAEHLQSQQGIETAQLVRMKEWQATLTSMERKARYRAKNRALLRHKQGMRRAAKLNAIPPWLTKTQERQILRLHEKAVEREFWSQIPHDLHHSSPLCGKSSASDDVAACGLHVPWNLEVLTREENLSLGARLDGDSSIPF</sequence>
<dbReference type="RefSeq" id="WP_143076294.1">
    <property type="nucleotide sequence ID" value="NZ_FOVP01000003.1"/>
</dbReference>
<reference evidence="2" key="1">
    <citation type="submission" date="2016-10" db="EMBL/GenBank/DDBJ databases">
        <authorList>
            <person name="Varghese N."/>
            <person name="Submissions S."/>
        </authorList>
    </citation>
    <scope>NUCLEOTIDE SEQUENCE [LARGE SCALE GENOMIC DNA]</scope>
    <source>
        <strain evidence="2">DSM 28463</strain>
    </source>
</reference>
<accession>A0A1I4ZHE6</accession>